<reference evidence="1" key="3">
    <citation type="journal article" date="2017" name="Nature">
        <title>Genome sequence of the progenitor of the wheat D genome Aegilops tauschii.</title>
        <authorList>
            <person name="Luo M.C."/>
            <person name="Gu Y.Q."/>
            <person name="Puiu D."/>
            <person name="Wang H."/>
            <person name="Twardziok S.O."/>
            <person name="Deal K.R."/>
            <person name="Huo N."/>
            <person name="Zhu T."/>
            <person name="Wang L."/>
            <person name="Wang Y."/>
            <person name="McGuire P.E."/>
            <person name="Liu S."/>
            <person name="Long H."/>
            <person name="Ramasamy R.K."/>
            <person name="Rodriguez J.C."/>
            <person name="Van S.L."/>
            <person name="Yuan L."/>
            <person name="Wang Z."/>
            <person name="Xia Z."/>
            <person name="Xiao L."/>
            <person name="Anderson O.D."/>
            <person name="Ouyang S."/>
            <person name="Liang Y."/>
            <person name="Zimin A.V."/>
            <person name="Pertea G."/>
            <person name="Qi P."/>
            <person name="Bennetzen J.L."/>
            <person name="Dai X."/>
            <person name="Dawson M.W."/>
            <person name="Muller H.G."/>
            <person name="Kugler K."/>
            <person name="Rivarola-Duarte L."/>
            <person name="Spannagl M."/>
            <person name="Mayer K.F.X."/>
            <person name="Lu F.H."/>
            <person name="Bevan M.W."/>
            <person name="Leroy P."/>
            <person name="Li P."/>
            <person name="You F.M."/>
            <person name="Sun Q."/>
            <person name="Liu Z."/>
            <person name="Lyons E."/>
            <person name="Wicker T."/>
            <person name="Salzberg S.L."/>
            <person name="Devos K.M."/>
            <person name="Dvorak J."/>
        </authorList>
    </citation>
    <scope>NUCLEOTIDE SEQUENCE [LARGE SCALE GENOMIC DNA]</scope>
    <source>
        <strain evidence="1">cv. AL8/78</strain>
    </source>
</reference>
<organism evidence="1 2">
    <name type="scientific">Aegilops tauschii subsp. strangulata</name>
    <name type="common">Goatgrass</name>
    <dbReference type="NCBI Taxonomy" id="200361"/>
    <lineage>
        <taxon>Eukaryota</taxon>
        <taxon>Viridiplantae</taxon>
        <taxon>Streptophyta</taxon>
        <taxon>Embryophyta</taxon>
        <taxon>Tracheophyta</taxon>
        <taxon>Spermatophyta</taxon>
        <taxon>Magnoliopsida</taxon>
        <taxon>Liliopsida</taxon>
        <taxon>Poales</taxon>
        <taxon>Poaceae</taxon>
        <taxon>BOP clade</taxon>
        <taxon>Pooideae</taxon>
        <taxon>Triticodae</taxon>
        <taxon>Triticeae</taxon>
        <taxon>Triticinae</taxon>
        <taxon>Aegilops</taxon>
    </lineage>
</organism>
<reference evidence="2" key="1">
    <citation type="journal article" date="2014" name="Science">
        <title>Ancient hybridizations among the ancestral genomes of bread wheat.</title>
        <authorList>
            <consortium name="International Wheat Genome Sequencing Consortium,"/>
            <person name="Marcussen T."/>
            <person name="Sandve S.R."/>
            <person name="Heier L."/>
            <person name="Spannagl M."/>
            <person name="Pfeifer M."/>
            <person name="Jakobsen K.S."/>
            <person name="Wulff B.B."/>
            <person name="Steuernagel B."/>
            <person name="Mayer K.F."/>
            <person name="Olsen O.A."/>
        </authorList>
    </citation>
    <scope>NUCLEOTIDE SEQUENCE [LARGE SCALE GENOMIC DNA]</scope>
    <source>
        <strain evidence="2">cv. AL8/78</strain>
    </source>
</reference>
<keyword evidence="2" id="KW-1185">Reference proteome</keyword>
<proteinExistence type="predicted"/>
<dbReference type="Proteomes" id="UP000015105">
    <property type="component" value="Chromosome 7D"/>
</dbReference>
<dbReference type="GO" id="GO:0016020">
    <property type="term" value="C:membrane"/>
    <property type="evidence" value="ECO:0007669"/>
    <property type="project" value="InterPro"/>
</dbReference>
<dbReference type="InterPro" id="IPR003855">
    <property type="entry name" value="K+_transporter"/>
</dbReference>
<sequence>GPSLGIVRVRGIGLIHTELMSGIPAIFSHFVTNLPGVQHCRVHPLRRLRRPKRLSGRCHGPCL</sequence>
<dbReference type="PANTHER" id="PTHR30540:SF10">
    <property type="entry name" value="POTASSIUM TRANSPORTER 8"/>
    <property type="match status" value="1"/>
</dbReference>
<reference evidence="2" key="2">
    <citation type="journal article" date="2017" name="Nat. Plants">
        <title>The Aegilops tauschii genome reveals multiple impacts of transposons.</title>
        <authorList>
            <person name="Zhao G."/>
            <person name="Zou C."/>
            <person name="Li K."/>
            <person name="Wang K."/>
            <person name="Li T."/>
            <person name="Gao L."/>
            <person name="Zhang X."/>
            <person name="Wang H."/>
            <person name="Yang Z."/>
            <person name="Liu X."/>
            <person name="Jiang W."/>
            <person name="Mao L."/>
            <person name="Kong X."/>
            <person name="Jiao Y."/>
            <person name="Jia J."/>
        </authorList>
    </citation>
    <scope>NUCLEOTIDE SEQUENCE [LARGE SCALE GENOMIC DNA]</scope>
    <source>
        <strain evidence="2">cv. AL8/78</strain>
    </source>
</reference>
<protein>
    <submittedName>
        <fullName evidence="1">Uncharacterized protein</fullName>
    </submittedName>
</protein>
<name>A0A453RBJ7_AEGTS</name>
<evidence type="ECO:0000313" key="1">
    <source>
        <dbReference type="EnsemblPlants" id="AET7Gv20526400.4"/>
    </source>
</evidence>
<dbReference type="AlphaFoldDB" id="A0A453RBJ7"/>
<dbReference type="EnsemblPlants" id="AET7Gv20526400.4">
    <property type="protein sequence ID" value="AET7Gv20526400.4"/>
    <property type="gene ID" value="AET7Gv20526400"/>
</dbReference>
<reference evidence="1" key="4">
    <citation type="submission" date="2019-03" db="UniProtKB">
        <authorList>
            <consortium name="EnsemblPlants"/>
        </authorList>
    </citation>
    <scope>IDENTIFICATION</scope>
</reference>
<accession>A0A453RBJ7</accession>
<dbReference type="GO" id="GO:0015079">
    <property type="term" value="F:potassium ion transmembrane transporter activity"/>
    <property type="evidence" value="ECO:0007669"/>
    <property type="project" value="InterPro"/>
</dbReference>
<dbReference type="Gramene" id="AET7Gv20526400.4">
    <property type="protein sequence ID" value="AET7Gv20526400.4"/>
    <property type="gene ID" value="AET7Gv20526400"/>
</dbReference>
<evidence type="ECO:0000313" key="2">
    <source>
        <dbReference type="Proteomes" id="UP000015105"/>
    </source>
</evidence>
<reference evidence="1" key="5">
    <citation type="journal article" date="2021" name="G3 (Bethesda)">
        <title>Aegilops tauschii genome assembly Aet v5.0 features greater sequence contiguity and improved annotation.</title>
        <authorList>
            <person name="Wang L."/>
            <person name="Zhu T."/>
            <person name="Rodriguez J.C."/>
            <person name="Deal K.R."/>
            <person name="Dubcovsky J."/>
            <person name="McGuire P.E."/>
            <person name="Lux T."/>
            <person name="Spannagl M."/>
            <person name="Mayer K.F.X."/>
            <person name="Baldrich P."/>
            <person name="Meyers B.C."/>
            <person name="Huo N."/>
            <person name="Gu Y.Q."/>
            <person name="Zhou H."/>
            <person name="Devos K.M."/>
            <person name="Bennetzen J.L."/>
            <person name="Unver T."/>
            <person name="Budak H."/>
            <person name="Gulick P.J."/>
            <person name="Galiba G."/>
            <person name="Kalapos B."/>
            <person name="Nelson D.R."/>
            <person name="Li P."/>
            <person name="You F.M."/>
            <person name="Luo M.C."/>
            <person name="Dvorak J."/>
        </authorList>
    </citation>
    <scope>NUCLEOTIDE SEQUENCE [LARGE SCALE GENOMIC DNA]</scope>
    <source>
        <strain evidence="1">cv. AL8/78</strain>
    </source>
</reference>
<dbReference type="PANTHER" id="PTHR30540">
    <property type="entry name" value="OSMOTIC STRESS POTASSIUM TRANSPORTER"/>
    <property type="match status" value="1"/>
</dbReference>